<dbReference type="OrthoDB" id="67317at2759"/>
<keyword evidence="3" id="KW-1185">Reference proteome</keyword>
<feature type="transmembrane region" description="Helical" evidence="1">
    <location>
        <begin position="57"/>
        <end position="78"/>
    </location>
</feature>
<keyword evidence="1" id="KW-1133">Transmembrane helix</keyword>
<dbReference type="AlphaFoldDB" id="A2DLW0"/>
<sequence length="109" mass="12497">MLNICCLYFPKINIITYFVLVSLGGVLMLALMAILLSKGLSANLGNLVHPKEEIIKTLWINAIIYFILCILFSILFFYRFMRPASVDQKQVEDDNAEIRSLRETHTAQE</sequence>
<gene>
    <name evidence="2" type="ORF">TVAG_462490</name>
</gene>
<dbReference type="Proteomes" id="UP000001542">
    <property type="component" value="Unassembled WGS sequence"/>
</dbReference>
<dbReference type="EMBL" id="DS113217">
    <property type="protein sequence ID" value="EAY18563.1"/>
    <property type="molecule type" value="Genomic_DNA"/>
</dbReference>
<dbReference type="SMR" id="A2DLW0"/>
<feature type="transmembrane region" description="Helical" evidence="1">
    <location>
        <begin position="12"/>
        <end position="37"/>
    </location>
</feature>
<evidence type="ECO:0000313" key="2">
    <source>
        <dbReference type="EMBL" id="EAY18563.1"/>
    </source>
</evidence>
<dbReference type="VEuPathDB" id="TrichDB:TVAG_462490"/>
<evidence type="ECO:0000313" key="3">
    <source>
        <dbReference type="Proteomes" id="UP000001542"/>
    </source>
</evidence>
<reference evidence="2" key="1">
    <citation type="submission" date="2006-10" db="EMBL/GenBank/DDBJ databases">
        <authorList>
            <person name="Amadeo P."/>
            <person name="Zhao Q."/>
            <person name="Wortman J."/>
            <person name="Fraser-Liggett C."/>
            <person name="Carlton J."/>
        </authorList>
    </citation>
    <scope>NUCLEOTIDE SEQUENCE</scope>
    <source>
        <strain evidence="2">G3</strain>
    </source>
</reference>
<name>A2DLW0_TRIV3</name>
<organism evidence="2 3">
    <name type="scientific">Trichomonas vaginalis (strain ATCC PRA-98 / G3)</name>
    <dbReference type="NCBI Taxonomy" id="412133"/>
    <lineage>
        <taxon>Eukaryota</taxon>
        <taxon>Metamonada</taxon>
        <taxon>Parabasalia</taxon>
        <taxon>Trichomonadida</taxon>
        <taxon>Trichomonadidae</taxon>
        <taxon>Trichomonas</taxon>
    </lineage>
</organism>
<dbReference type="VEuPathDB" id="TrichDB:TVAGG3_1012360"/>
<keyword evidence="1" id="KW-0812">Transmembrane</keyword>
<dbReference type="KEGG" id="tva:5464077"/>
<evidence type="ECO:0000256" key="1">
    <source>
        <dbReference type="SAM" id="Phobius"/>
    </source>
</evidence>
<accession>A2DLW0</accession>
<dbReference type="RefSeq" id="XP_001579549.1">
    <property type="nucleotide sequence ID" value="XM_001579499.1"/>
</dbReference>
<dbReference type="InParanoid" id="A2DLW0"/>
<protein>
    <submittedName>
        <fullName evidence="2">Uncharacterized protein</fullName>
    </submittedName>
</protein>
<proteinExistence type="predicted"/>
<keyword evidence="1" id="KW-0472">Membrane</keyword>
<reference evidence="2" key="2">
    <citation type="journal article" date="2007" name="Science">
        <title>Draft genome sequence of the sexually transmitted pathogen Trichomonas vaginalis.</title>
        <authorList>
            <person name="Carlton J.M."/>
            <person name="Hirt R.P."/>
            <person name="Silva J.C."/>
            <person name="Delcher A.L."/>
            <person name="Schatz M."/>
            <person name="Zhao Q."/>
            <person name="Wortman J.R."/>
            <person name="Bidwell S.L."/>
            <person name="Alsmark U.C.M."/>
            <person name="Besteiro S."/>
            <person name="Sicheritz-Ponten T."/>
            <person name="Noel C.J."/>
            <person name="Dacks J.B."/>
            <person name="Foster P.G."/>
            <person name="Simillion C."/>
            <person name="Van de Peer Y."/>
            <person name="Miranda-Saavedra D."/>
            <person name="Barton G.J."/>
            <person name="Westrop G.D."/>
            <person name="Mueller S."/>
            <person name="Dessi D."/>
            <person name="Fiori P.L."/>
            <person name="Ren Q."/>
            <person name="Paulsen I."/>
            <person name="Zhang H."/>
            <person name="Bastida-Corcuera F.D."/>
            <person name="Simoes-Barbosa A."/>
            <person name="Brown M.T."/>
            <person name="Hayes R.D."/>
            <person name="Mukherjee M."/>
            <person name="Okumura C.Y."/>
            <person name="Schneider R."/>
            <person name="Smith A.J."/>
            <person name="Vanacova S."/>
            <person name="Villalvazo M."/>
            <person name="Haas B.J."/>
            <person name="Pertea M."/>
            <person name="Feldblyum T.V."/>
            <person name="Utterback T.R."/>
            <person name="Shu C.L."/>
            <person name="Osoegawa K."/>
            <person name="de Jong P.J."/>
            <person name="Hrdy I."/>
            <person name="Horvathova L."/>
            <person name="Zubacova Z."/>
            <person name="Dolezal P."/>
            <person name="Malik S.B."/>
            <person name="Logsdon J.M. Jr."/>
            <person name="Henze K."/>
            <person name="Gupta A."/>
            <person name="Wang C.C."/>
            <person name="Dunne R.L."/>
            <person name="Upcroft J.A."/>
            <person name="Upcroft P."/>
            <person name="White O."/>
            <person name="Salzberg S.L."/>
            <person name="Tang P."/>
            <person name="Chiu C.-H."/>
            <person name="Lee Y.-S."/>
            <person name="Embley T.M."/>
            <person name="Coombs G.H."/>
            <person name="Mottram J.C."/>
            <person name="Tachezy J."/>
            <person name="Fraser-Liggett C.M."/>
            <person name="Johnson P.J."/>
        </authorList>
    </citation>
    <scope>NUCLEOTIDE SEQUENCE [LARGE SCALE GENOMIC DNA]</scope>
    <source>
        <strain evidence="2">G3</strain>
    </source>
</reference>